<evidence type="ECO:0000313" key="12">
    <source>
        <dbReference type="Proteomes" id="UP000282613"/>
    </source>
</evidence>
<dbReference type="GO" id="GO:0005634">
    <property type="term" value="C:nucleus"/>
    <property type="evidence" value="ECO:0007669"/>
    <property type="project" value="UniProtKB-SubCell"/>
</dbReference>
<gene>
    <name evidence="11" type="ORF">TASK_LOCUS468</name>
</gene>
<dbReference type="EMBL" id="UYRS01000059">
    <property type="protein sequence ID" value="VDK21007.1"/>
    <property type="molecule type" value="Genomic_DNA"/>
</dbReference>
<evidence type="ECO:0000256" key="10">
    <source>
        <dbReference type="SAM" id="MobiDB-lite"/>
    </source>
</evidence>
<dbReference type="GO" id="GO:0043161">
    <property type="term" value="P:proteasome-mediated ubiquitin-dependent protein catabolic process"/>
    <property type="evidence" value="ECO:0007669"/>
    <property type="project" value="TreeGrafter"/>
</dbReference>
<organism evidence="13">
    <name type="scientific">Taenia asiatica</name>
    <name type="common">Asian tapeworm</name>
    <dbReference type="NCBI Taxonomy" id="60517"/>
    <lineage>
        <taxon>Eukaryota</taxon>
        <taxon>Metazoa</taxon>
        <taxon>Spiralia</taxon>
        <taxon>Lophotrochozoa</taxon>
        <taxon>Platyhelminthes</taxon>
        <taxon>Cestoda</taxon>
        <taxon>Eucestoda</taxon>
        <taxon>Cyclophyllidea</taxon>
        <taxon>Taeniidae</taxon>
        <taxon>Taenia</taxon>
    </lineage>
</organism>
<dbReference type="OrthoDB" id="10068198at2759"/>
<evidence type="ECO:0000256" key="4">
    <source>
        <dbReference type="ARBA" id="ARBA00022059"/>
    </source>
</evidence>
<keyword evidence="6" id="KW-0832">Ubl conjugation</keyword>
<evidence type="ECO:0000313" key="11">
    <source>
        <dbReference type="EMBL" id="VDK21007.1"/>
    </source>
</evidence>
<evidence type="ECO:0000256" key="3">
    <source>
        <dbReference type="ARBA" id="ARBA00011097"/>
    </source>
</evidence>
<dbReference type="PANTHER" id="PTHR16523">
    <property type="entry name" value="PEST PROTEOLYTIC SIGNAL-CONTAINING NUCLEAR PROTEIN"/>
    <property type="match status" value="1"/>
</dbReference>
<protein>
    <recommendedName>
        <fullName evidence="4">PEST proteolytic signal-containing nuclear protein</fullName>
    </recommendedName>
</protein>
<dbReference type="Proteomes" id="UP000282613">
    <property type="component" value="Unassembled WGS sequence"/>
</dbReference>
<dbReference type="Pfam" id="PF15473">
    <property type="entry name" value="PCNP"/>
    <property type="match status" value="1"/>
</dbReference>
<evidence type="ECO:0000313" key="13">
    <source>
        <dbReference type="WBParaSite" id="TASK_0000046701-mRNA-1"/>
    </source>
</evidence>
<reference evidence="13" key="1">
    <citation type="submission" date="2017-02" db="UniProtKB">
        <authorList>
            <consortium name="WormBaseParasite"/>
        </authorList>
    </citation>
    <scope>IDENTIFICATION</scope>
</reference>
<dbReference type="WBParaSite" id="TASK_0000046701-mRNA-1">
    <property type="protein sequence ID" value="TASK_0000046701-mRNA-1"/>
    <property type="gene ID" value="TASK_0000046701"/>
</dbReference>
<evidence type="ECO:0000256" key="7">
    <source>
        <dbReference type="ARBA" id="ARBA00022990"/>
    </source>
</evidence>
<dbReference type="PANTHER" id="PTHR16523:SF6">
    <property type="entry name" value="PEST PROTEOLYTIC SIGNAL-CONTAINING NUCLEAR PROTEIN"/>
    <property type="match status" value="1"/>
</dbReference>
<comment type="subcellular location">
    <subcellularLocation>
        <location evidence="2">Nucleus</location>
    </subcellularLocation>
</comment>
<evidence type="ECO:0000256" key="8">
    <source>
        <dbReference type="ARBA" id="ARBA00023242"/>
    </source>
</evidence>
<feature type="compositionally biased region" description="Basic and acidic residues" evidence="10">
    <location>
        <begin position="20"/>
        <end position="30"/>
    </location>
</feature>
<keyword evidence="12" id="KW-1185">Reference proteome</keyword>
<evidence type="ECO:0000256" key="6">
    <source>
        <dbReference type="ARBA" id="ARBA00022843"/>
    </source>
</evidence>
<evidence type="ECO:0000256" key="5">
    <source>
        <dbReference type="ARBA" id="ARBA00022553"/>
    </source>
</evidence>
<accession>A0A0R3VTB3</accession>
<dbReference type="InterPro" id="IPR029169">
    <property type="entry name" value="PCNP"/>
</dbReference>
<keyword evidence="9" id="KW-0131">Cell cycle</keyword>
<feature type="region of interest" description="Disordered" evidence="10">
    <location>
        <begin position="1"/>
        <end position="52"/>
    </location>
</feature>
<dbReference type="GO" id="GO:0016567">
    <property type="term" value="P:protein ubiquitination"/>
    <property type="evidence" value="ECO:0007669"/>
    <property type="project" value="InterPro"/>
</dbReference>
<evidence type="ECO:0000256" key="1">
    <source>
        <dbReference type="ARBA" id="ARBA00002646"/>
    </source>
</evidence>
<reference evidence="11 12" key="2">
    <citation type="submission" date="2018-11" db="EMBL/GenBank/DDBJ databases">
        <authorList>
            <consortium name="Pathogen Informatics"/>
        </authorList>
    </citation>
    <scope>NUCLEOTIDE SEQUENCE [LARGE SCALE GENOMIC DNA]</scope>
</reference>
<keyword evidence="7" id="KW-0007">Acetylation</keyword>
<dbReference type="STRING" id="60517.A0A0R3VTB3"/>
<keyword evidence="8" id="KW-0539">Nucleus</keyword>
<dbReference type="AlphaFoldDB" id="A0A0R3VTB3"/>
<comment type="subunit">
    <text evidence="3">Interacts with UHRF2/NIRF.</text>
</comment>
<sequence length="251" mass="27929">MDKTKSPKKVVPLSSKRKHSEPEPKVHDRSVPLSSIPVPPSVPKNTKPCLPTKRICLSLPNKSLSDSVKKETLKLQPVSGDVAKVFGQDEESEEEEMPMEARIRMRNKGRETPTSSGPNSFGKSRYGFIDRRALLNKQLEALNEQVSGDNEDRLGKAAALCGFGKVAYPGCYLQFPTTKIKVPPYADIGTRWRTPNGKFDCTVFGVDALRPYVLEVSCCLIKSTDLEPWSEVKKRRLLSGIHQIFMEGALT</sequence>
<comment type="function">
    <text evidence="1">May be involved in cell cycle regulation.</text>
</comment>
<evidence type="ECO:0000256" key="9">
    <source>
        <dbReference type="ARBA" id="ARBA00023306"/>
    </source>
</evidence>
<name>A0A0R3VTB3_TAEAS</name>
<keyword evidence="5" id="KW-0597">Phosphoprotein</keyword>
<evidence type="ECO:0000256" key="2">
    <source>
        <dbReference type="ARBA" id="ARBA00004123"/>
    </source>
</evidence>
<proteinExistence type="predicted"/>